<name>A0A2T2ZXS5_9PEZI</name>
<dbReference type="AlphaFoldDB" id="A0A2T2ZXS5"/>
<dbReference type="EMBL" id="KZ678576">
    <property type="protein sequence ID" value="PSR79190.1"/>
    <property type="molecule type" value="Genomic_DNA"/>
</dbReference>
<proteinExistence type="predicted"/>
<reference evidence="2 3" key="1">
    <citation type="journal article" date="2018" name="Mycol. Prog.">
        <title>Coniella lustricola, a new species from submerged detritus.</title>
        <authorList>
            <person name="Raudabaugh D.B."/>
            <person name="Iturriaga T."/>
            <person name="Carver A."/>
            <person name="Mondo S."/>
            <person name="Pangilinan J."/>
            <person name="Lipzen A."/>
            <person name="He G."/>
            <person name="Amirebrahimi M."/>
            <person name="Grigoriev I.V."/>
            <person name="Miller A.N."/>
        </authorList>
    </citation>
    <scope>NUCLEOTIDE SEQUENCE [LARGE SCALE GENOMIC DNA]</scope>
    <source>
        <strain evidence="2 3">B22-T-1</strain>
    </source>
</reference>
<dbReference type="OrthoDB" id="5370350at2759"/>
<feature type="region of interest" description="Disordered" evidence="1">
    <location>
        <begin position="268"/>
        <end position="334"/>
    </location>
</feature>
<organism evidence="2 3">
    <name type="scientific">Coniella lustricola</name>
    <dbReference type="NCBI Taxonomy" id="2025994"/>
    <lineage>
        <taxon>Eukaryota</taxon>
        <taxon>Fungi</taxon>
        <taxon>Dikarya</taxon>
        <taxon>Ascomycota</taxon>
        <taxon>Pezizomycotina</taxon>
        <taxon>Sordariomycetes</taxon>
        <taxon>Sordariomycetidae</taxon>
        <taxon>Diaporthales</taxon>
        <taxon>Schizoparmaceae</taxon>
        <taxon>Coniella</taxon>
    </lineage>
</organism>
<keyword evidence="3" id="KW-1185">Reference proteome</keyword>
<feature type="compositionally biased region" description="Basic and acidic residues" evidence="1">
    <location>
        <begin position="301"/>
        <end position="312"/>
    </location>
</feature>
<feature type="compositionally biased region" description="Low complexity" evidence="1">
    <location>
        <begin position="290"/>
        <end position="300"/>
    </location>
</feature>
<dbReference type="Proteomes" id="UP000241462">
    <property type="component" value="Unassembled WGS sequence"/>
</dbReference>
<evidence type="ECO:0000313" key="2">
    <source>
        <dbReference type="EMBL" id="PSR79190.1"/>
    </source>
</evidence>
<dbReference type="STRING" id="2025994.A0A2T2ZXS5"/>
<evidence type="ECO:0000313" key="3">
    <source>
        <dbReference type="Proteomes" id="UP000241462"/>
    </source>
</evidence>
<gene>
    <name evidence="2" type="ORF">BD289DRAFT_375797</name>
</gene>
<feature type="compositionally biased region" description="Polar residues" evidence="1">
    <location>
        <begin position="272"/>
        <end position="283"/>
    </location>
</feature>
<dbReference type="Gene3D" id="1.20.190.20">
    <property type="entry name" value="14-3-3 domain"/>
    <property type="match status" value="1"/>
</dbReference>
<accession>A0A2T2ZXS5</accession>
<dbReference type="InParanoid" id="A0A2T2ZXS5"/>
<evidence type="ECO:0000256" key="1">
    <source>
        <dbReference type="SAM" id="MobiDB-lite"/>
    </source>
</evidence>
<dbReference type="SUPFAM" id="SSF48445">
    <property type="entry name" value="14-3-3 protein"/>
    <property type="match status" value="1"/>
</dbReference>
<protein>
    <submittedName>
        <fullName evidence="2">14-3-3 domain-containing protein</fullName>
    </submittedName>
</protein>
<dbReference type="InterPro" id="IPR036815">
    <property type="entry name" value="14-3-3_dom_sf"/>
</dbReference>
<sequence length="334" mass="36856">MASSVVDRKFLGKLAKEVEPENPLLSSILYKLLGLSHQLSDLLVKARKQRKLGSDSAEDGTQNVSTHILWLAREGLVMLEQYVLPMVANSGALKVLAYKLRASLYHVIVLFHNQPPVSARYIATPEPTPARLDKGKGIATDDDFLEASPAMQQRSPYEGGPVAPPPGFGPKPPGAFLLPVGDYLPTAHRYFREAVNLADKHLWGSHSLRLSIKTEYSAFLYDCAHDEEASRRVARKTINEVYEATEGIDNDMFQDACELVTVLGRMMKRGQPPSNRSKASSPGTVIVGGQQQPTKQQQQQTEKESIRDHSPFEELETPTTGVHHPSSEAHPGFI</sequence>